<keyword evidence="3 6" id="KW-0732">Signal</keyword>
<dbReference type="AlphaFoldDB" id="A0A6G1KHA2"/>
<name>A0A6G1KHA2_9PLEO</name>
<evidence type="ECO:0000256" key="5">
    <source>
        <dbReference type="ARBA" id="ARBA00023180"/>
    </source>
</evidence>
<dbReference type="GO" id="GO:0070008">
    <property type="term" value="F:serine-type exopeptidase activity"/>
    <property type="evidence" value="ECO:0007669"/>
    <property type="project" value="InterPro"/>
</dbReference>
<keyword evidence="8" id="KW-1185">Reference proteome</keyword>
<keyword evidence="4" id="KW-0378">Hydrolase</keyword>
<evidence type="ECO:0000256" key="6">
    <source>
        <dbReference type="SAM" id="SignalP"/>
    </source>
</evidence>
<evidence type="ECO:0000256" key="3">
    <source>
        <dbReference type="ARBA" id="ARBA00022729"/>
    </source>
</evidence>
<feature type="chain" id="PRO_5026348275" evidence="6">
    <location>
        <begin position="19"/>
        <end position="548"/>
    </location>
</feature>
<dbReference type="OrthoDB" id="1735038at2759"/>
<keyword evidence="2" id="KW-0645">Protease</keyword>
<proteinExistence type="inferred from homology"/>
<reference evidence="7" key="1">
    <citation type="journal article" date="2020" name="Stud. Mycol.">
        <title>101 Dothideomycetes genomes: a test case for predicting lifestyles and emergence of pathogens.</title>
        <authorList>
            <person name="Haridas S."/>
            <person name="Albert R."/>
            <person name="Binder M."/>
            <person name="Bloem J."/>
            <person name="Labutti K."/>
            <person name="Salamov A."/>
            <person name="Andreopoulos B."/>
            <person name="Baker S."/>
            <person name="Barry K."/>
            <person name="Bills G."/>
            <person name="Bluhm B."/>
            <person name="Cannon C."/>
            <person name="Castanera R."/>
            <person name="Culley D."/>
            <person name="Daum C."/>
            <person name="Ezra D."/>
            <person name="Gonzalez J."/>
            <person name="Henrissat B."/>
            <person name="Kuo A."/>
            <person name="Liang C."/>
            <person name="Lipzen A."/>
            <person name="Lutzoni F."/>
            <person name="Magnuson J."/>
            <person name="Mondo S."/>
            <person name="Nolan M."/>
            <person name="Ohm R."/>
            <person name="Pangilinan J."/>
            <person name="Park H.-J."/>
            <person name="Ramirez L."/>
            <person name="Alfaro M."/>
            <person name="Sun H."/>
            <person name="Tritt A."/>
            <person name="Yoshinaga Y."/>
            <person name="Zwiers L.-H."/>
            <person name="Turgeon B."/>
            <person name="Goodwin S."/>
            <person name="Spatafora J."/>
            <person name="Crous P."/>
            <person name="Grigoriev I."/>
        </authorList>
    </citation>
    <scope>NUCLEOTIDE SEQUENCE</scope>
    <source>
        <strain evidence="7">CBS 279.74</strain>
    </source>
</reference>
<organism evidence="7 8">
    <name type="scientific">Pleomassaria siparia CBS 279.74</name>
    <dbReference type="NCBI Taxonomy" id="1314801"/>
    <lineage>
        <taxon>Eukaryota</taxon>
        <taxon>Fungi</taxon>
        <taxon>Dikarya</taxon>
        <taxon>Ascomycota</taxon>
        <taxon>Pezizomycotina</taxon>
        <taxon>Dothideomycetes</taxon>
        <taxon>Pleosporomycetidae</taxon>
        <taxon>Pleosporales</taxon>
        <taxon>Pleomassariaceae</taxon>
        <taxon>Pleomassaria</taxon>
    </lineage>
</organism>
<dbReference type="Gene3D" id="3.40.50.1820">
    <property type="entry name" value="alpha/beta hydrolase"/>
    <property type="match status" value="2"/>
</dbReference>
<dbReference type="Pfam" id="PF05577">
    <property type="entry name" value="Peptidase_S28"/>
    <property type="match status" value="1"/>
</dbReference>
<accession>A0A6G1KHA2</accession>
<dbReference type="PANTHER" id="PTHR11010:SF117">
    <property type="entry name" value="SERINE PROTEASE 16"/>
    <property type="match status" value="1"/>
</dbReference>
<protein>
    <submittedName>
        <fullName evidence="7">Peptidase S28</fullName>
    </submittedName>
</protein>
<gene>
    <name evidence="7" type="ORF">K504DRAFT_453641</name>
</gene>
<evidence type="ECO:0000313" key="7">
    <source>
        <dbReference type="EMBL" id="KAF2711862.1"/>
    </source>
</evidence>
<dbReference type="SUPFAM" id="SSF53474">
    <property type="entry name" value="alpha/beta-Hydrolases"/>
    <property type="match status" value="1"/>
</dbReference>
<dbReference type="PANTHER" id="PTHR11010">
    <property type="entry name" value="PROTEASE S28 PRO-X CARBOXYPEPTIDASE-RELATED"/>
    <property type="match status" value="1"/>
</dbReference>
<dbReference type="Proteomes" id="UP000799428">
    <property type="component" value="Unassembled WGS sequence"/>
</dbReference>
<feature type="signal peptide" evidence="6">
    <location>
        <begin position="1"/>
        <end position="18"/>
    </location>
</feature>
<evidence type="ECO:0000256" key="1">
    <source>
        <dbReference type="ARBA" id="ARBA00011079"/>
    </source>
</evidence>
<dbReference type="FunFam" id="3.40.50.1820:FF:000368">
    <property type="entry name" value="Unplaced genomic scaffold supercont2.8, whole genome shotgun sequence"/>
    <property type="match status" value="1"/>
</dbReference>
<dbReference type="GO" id="GO:0006508">
    <property type="term" value="P:proteolysis"/>
    <property type="evidence" value="ECO:0007669"/>
    <property type="project" value="UniProtKB-KW"/>
</dbReference>
<dbReference type="GO" id="GO:0008239">
    <property type="term" value="F:dipeptidyl-peptidase activity"/>
    <property type="evidence" value="ECO:0007669"/>
    <property type="project" value="TreeGrafter"/>
</dbReference>
<dbReference type="EMBL" id="MU005767">
    <property type="protein sequence ID" value="KAF2711862.1"/>
    <property type="molecule type" value="Genomic_DNA"/>
</dbReference>
<keyword evidence="5" id="KW-0325">Glycoprotein</keyword>
<dbReference type="InterPro" id="IPR029058">
    <property type="entry name" value="AB_hydrolase_fold"/>
</dbReference>
<dbReference type="InterPro" id="IPR008758">
    <property type="entry name" value="Peptidase_S28"/>
</dbReference>
<sequence length="548" mass="61156">MHFSVLTSALLFGLEASAIRLGRPTVNYLRQEVEQTTKRSLSKRDDVDPALLYPAYNLSVPVDFFHNETRYEPHSNDTFNLRYWFDASNYKPGGPVFVLLGGETSGVDRLPFLQKGIVAQVAQATGGIGVILEHRYYGTSFPTIDISTENLRFLSTEQALAEIDFFARNVQFEGLDQDLTAPNTPWIVYGGSYAGAQAAFTRVVYPETFWGAISSSGVTKAIYDYWEYFEPTRQFAPPDCVSGTQLLVDVVDKIITVKNNTANISKLKNTFGLGGITDNRDFANVLTGGIYGLQGTNWDPTQNSPDFFYYCGNISSPTVVNTPVEPLRANVTELLAYAGYENDTLAENTLLNAISYFGVTSVAAWNASGTSQDAYFTTLDADFYARDDIAQQVWRSWDYQVCTEWGYIQTGDTPADIKPLISRTLDLEYLSEFCVLAFNITTPPAIENVNKYGGFEIEYPRLAIIGGNADPWRPATPLADNAPKRNSTTEEPVLLIAHAVHHWDENGVFPNETTPLIPPPQVVYAQQFIKDFVVEWLKDFPSEDHYEL</sequence>
<evidence type="ECO:0000256" key="4">
    <source>
        <dbReference type="ARBA" id="ARBA00022801"/>
    </source>
</evidence>
<comment type="similarity">
    <text evidence="1">Belongs to the peptidase S28 family.</text>
</comment>
<dbReference type="FunFam" id="3.40.50.1820:FF:000251">
    <property type="entry name" value="Extracelular serine carboxypeptidase, putative"/>
    <property type="match status" value="1"/>
</dbReference>
<evidence type="ECO:0000256" key="2">
    <source>
        <dbReference type="ARBA" id="ARBA00022670"/>
    </source>
</evidence>
<evidence type="ECO:0000313" key="8">
    <source>
        <dbReference type="Proteomes" id="UP000799428"/>
    </source>
</evidence>